<proteinExistence type="predicted"/>
<protein>
    <submittedName>
        <fullName evidence="1">Uncharacterized protein</fullName>
    </submittedName>
</protein>
<comment type="caution">
    <text evidence="1">The sequence shown here is derived from an EMBL/GenBank/DDBJ whole genome shotgun (WGS) entry which is preliminary data.</text>
</comment>
<evidence type="ECO:0000313" key="1">
    <source>
        <dbReference type="EMBL" id="KAJ8686926.1"/>
    </source>
</evidence>
<organism evidence="1 2">
    <name type="scientific">Eretmocerus hayati</name>
    <dbReference type="NCBI Taxonomy" id="131215"/>
    <lineage>
        <taxon>Eukaryota</taxon>
        <taxon>Metazoa</taxon>
        <taxon>Ecdysozoa</taxon>
        <taxon>Arthropoda</taxon>
        <taxon>Hexapoda</taxon>
        <taxon>Insecta</taxon>
        <taxon>Pterygota</taxon>
        <taxon>Neoptera</taxon>
        <taxon>Endopterygota</taxon>
        <taxon>Hymenoptera</taxon>
        <taxon>Apocrita</taxon>
        <taxon>Proctotrupomorpha</taxon>
        <taxon>Chalcidoidea</taxon>
        <taxon>Aphelinidae</taxon>
        <taxon>Aphelininae</taxon>
        <taxon>Eretmocerus</taxon>
    </lineage>
</organism>
<dbReference type="Proteomes" id="UP001239111">
    <property type="component" value="Chromosome 1"/>
</dbReference>
<name>A0ACC2PVF7_9HYME</name>
<dbReference type="EMBL" id="CM056741">
    <property type="protein sequence ID" value="KAJ8686926.1"/>
    <property type="molecule type" value="Genomic_DNA"/>
</dbReference>
<evidence type="ECO:0000313" key="2">
    <source>
        <dbReference type="Proteomes" id="UP001239111"/>
    </source>
</evidence>
<reference evidence="1" key="1">
    <citation type="submission" date="2023-04" db="EMBL/GenBank/DDBJ databases">
        <title>A chromosome-level genome assembly of the parasitoid wasp Eretmocerus hayati.</title>
        <authorList>
            <person name="Zhong Y."/>
            <person name="Liu S."/>
            <person name="Liu Y."/>
        </authorList>
    </citation>
    <scope>NUCLEOTIDE SEQUENCE</scope>
    <source>
        <strain evidence="1">ZJU_SS_LIU_2023</strain>
    </source>
</reference>
<keyword evidence="2" id="KW-1185">Reference proteome</keyword>
<gene>
    <name evidence="1" type="ORF">QAD02_022720</name>
</gene>
<sequence length="260" mass="28390">MYFPLLVVLALIAAKTANAIQTRPEKSTLGIWGGHDTTIQKHPYQVSIENFFTIHLCGATMISPNYVLTTAQCAPTHPFFDRIRAGTTEKGTGGSTHKAVEIIIHEGFDRGSGRFLENNICLIKVDPPFNLDETRQPIPLYEPNEETRAGEESVITGWGYMSNGSKAKILQEAIAPVVDRDQCENAYKDRLPEGTICVGGNGTNFCFDDEGGPTIIGGRLAGIISQGWSCGNNRPPTISTEVAAYHDWIMENMSEGEGKN</sequence>
<accession>A0ACC2PVF7</accession>